<gene>
    <name evidence="4" type="primary">arfB</name>
    <name evidence="4" type="ORF">GCM10023353_24970</name>
</gene>
<feature type="region of interest" description="Disordered" evidence="2">
    <location>
        <begin position="118"/>
        <end position="160"/>
    </location>
</feature>
<reference evidence="5" key="1">
    <citation type="journal article" date="2019" name="Int. J. Syst. Evol. Microbiol.">
        <title>The Global Catalogue of Microorganisms (GCM) 10K type strain sequencing project: providing services to taxonomists for standard genome sequencing and annotation.</title>
        <authorList>
            <consortium name="The Broad Institute Genomics Platform"/>
            <consortium name="The Broad Institute Genome Sequencing Center for Infectious Disease"/>
            <person name="Wu L."/>
            <person name="Ma J."/>
        </authorList>
    </citation>
    <scope>NUCLEOTIDE SEQUENCE [LARGE SCALE GENOMIC DNA]</scope>
    <source>
        <strain evidence="5">JCM 18542</strain>
    </source>
</reference>
<name>A0ABP9CT77_9ACTN</name>
<comment type="caution">
    <text evidence="4">The sequence shown here is derived from an EMBL/GenBank/DDBJ whole genome shotgun (WGS) entry which is preliminary data.</text>
</comment>
<evidence type="ECO:0000313" key="4">
    <source>
        <dbReference type="EMBL" id="GAA4817340.1"/>
    </source>
</evidence>
<dbReference type="PANTHER" id="PTHR47814:SF1">
    <property type="entry name" value="PEPTIDYL-TRNA HYDROLASE ARFB"/>
    <property type="match status" value="1"/>
</dbReference>
<dbReference type="NCBIfam" id="NF006718">
    <property type="entry name" value="PRK09256.1"/>
    <property type="match status" value="1"/>
</dbReference>
<feature type="compositionally biased region" description="Basic residues" evidence="2">
    <location>
        <begin position="126"/>
        <end position="160"/>
    </location>
</feature>
<dbReference type="PANTHER" id="PTHR47814">
    <property type="entry name" value="PEPTIDYL-TRNA HYDROLASE ARFB"/>
    <property type="match status" value="1"/>
</dbReference>
<comment type="similarity">
    <text evidence="1">Belongs to the prokaryotic/mitochondrial release factor family.</text>
</comment>
<sequence>MDTTRTGRGPGTGPGGAPSVTGPLAVTASVTIPQSALRWRFSRAHGPGGQGVNTTDSRVELVVRLADAGLTDAQLDRTRSALAHRLVEDALVIVAAEHRSQLRNRQAARDRAADLLRRALTAPQPRARKARRPSRAAKQRRLDAKKKRGQTKSLRRRPDF</sequence>
<organism evidence="4 5">
    <name type="scientific">Tomitella cavernea</name>
    <dbReference type="NCBI Taxonomy" id="1387982"/>
    <lineage>
        <taxon>Bacteria</taxon>
        <taxon>Bacillati</taxon>
        <taxon>Actinomycetota</taxon>
        <taxon>Actinomycetes</taxon>
        <taxon>Mycobacteriales</taxon>
        <taxon>Tomitella</taxon>
    </lineage>
</organism>
<dbReference type="RefSeq" id="WP_200175820.1">
    <property type="nucleotide sequence ID" value="NZ_BAABKQ010000001.1"/>
</dbReference>
<dbReference type="SUPFAM" id="SSF75620">
    <property type="entry name" value="Release factor"/>
    <property type="match status" value="1"/>
</dbReference>
<dbReference type="Proteomes" id="UP001500839">
    <property type="component" value="Unassembled WGS sequence"/>
</dbReference>
<keyword evidence="5" id="KW-1185">Reference proteome</keyword>
<feature type="region of interest" description="Disordered" evidence="2">
    <location>
        <begin position="1"/>
        <end position="23"/>
    </location>
</feature>
<accession>A0ABP9CT77</accession>
<dbReference type="InterPro" id="IPR045853">
    <property type="entry name" value="Pep_chain_release_fac_I_sf"/>
</dbReference>
<evidence type="ECO:0000259" key="3">
    <source>
        <dbReference type="Pfam" id="PF00472"/>
    </source>
</evidence>
<evidence type="ECO:0000256" key="2">
    <source>
        <dbReference type="SAM" id="MobiDB-lite"/>
    </source>
</evidence>
<dbReference type="InterPro" id="IPR000352">
    <property type="entry name" value="Pep_chain_release_fac_I"/>
</dbReference>
<evidence type="ECO:0000256" key="1">
    <source>
        <dbReference type="ARBA" id="ARBA00010835"/>
    </source>
</evidence>
<dbReference type="GO" id="GO:0016787">
    <property type="term" value="F:hydrolase activity"/>
    <property type="evidence" value="ECO:0007669"/>
    <property type="project" value="UniProtKB-KW"/>
</dbReference>
<feature type="domain" description="Prokaryotic-type class I peptide chain release factors" evidence="3">
    <location>
        <begin position="29"/>
        <end position="155"/>
    </location>
</feature>
<dbReference type="Gene3D" id="3.30.160.20">
    <property type="match status" value="1"/>
</dbReference>
<keyword evidence="4" id="KW-0378">Hydrolase</keyword>
<proteinExistence type="inferred from homology"/>
<dbReference type="Pfam" id="PF00472">
    <property type="entry name" value="RF-1"/>
    <property type="match status" value="1"/>
</dbReference>
<dbReference type="EMBL" id="BAABKQ010000001">
    <property type="protein sequence ID" value="GAA4817340.1"/>
    <property type="molecule type" value="Genomic_DNA"/>
</dbReference>
<evidence type="ECO:0000313" key="5">
    <source>
        <dbReference type="Proteomes" id="UP001500839"/>
    </source>
</evidence>
<protein>
    <submittedName>
        <fullName evidence="4">Alternative ribosome rescue aminoacyl-tRNA hydrolase ArfB</fullName>
    </submittedName>
</protein>